<feature type="transmembrane region" description="Helical" evidence="6">
    <location>
        <begin position="392"/>
        <end position="410"/>
    </location>
</feature>
<comment type="caution">
    <text evidence="8">The sequence shown here is derived from an EMBL/GenBank/DDBJ whole genome shotgun (WGS) entry which is preliminary data.</text>
</comment>
<protein>
    <submittedName>
        <fullName evidence="8">ABC transporter permease</fullName>
    </submittedName>
</protein>
<feature type="domain" description="ABC3 transporter permease C-terminal" evidence="7">
    <location>
        <begin position="257"/>
        <end position="375"/>
    </location>
</feature>
<accession>A0A4S3KRJ2</accession>
<feature type="transmembrane region" description="Helical" evidence="6">
    <location>
        <begin position="306"/>
        <end position="329"/>
    </location>
</feature>
<dbReference type="PANTHER" id="PTHR30287:SF1">
    <property type="entry name" value="INNER MEMBRANE PROTEIN"/>
    <property type="match status" value="1"/>
</dbReference>
<dbReference type="Pfam" id="PF02687">
    <property type="entry name" value="FtsX"/>
    <property type="match status" value="2"/>
</dbReference>
<dbReference type="AlphaFoldDB" id="A0A4S3KRJ2"/>
<feature type="transmembrane region" description="Helical" evidence="6">
    <location>
        <begin position="793"/>
        <end position="812"/>
    </location>
</feature>
<dbReference type="PANTHER" id="PTHR30287">
    <property type="entry name" value="MEMBRANE COMPONENT OF PREDICTED ABC SUPERFAMILY METABOLITE UPTAKE TRANSPORTER"/>
    <property type="match status" value="1"/>
</dbReference>
<evidence type="ECO:0000313" key="9">
    <source>
        <dbReference type="Proteomes" id="UP000307749"/>
    </source>
</evidence>
<feature type="transmembrane region" description="Helical" evidence="6">
    <location>
        <begin position="470"/>
        <end position="490"/>
    </location>
</feature>
<proteinExistence type="predicted"/>
<dbReference type="RefSeq" id="WP_081128840.1">
    <property type="nucleotide sequence ID" value="NZ_LDOS01000002.1"/>
</dbReference>
<evidence type="ECO:0000256" key="3">
    <source>
        <dbReference type="ARBA" id="ARBA00022692"/>
    </source>
</evidence>
<dbReference type="InterPro" id="IPR038766">
    <property type="entry name" value="Membrane_comp_ABC_pdt"/>
</dbReference>
<keyword evidence="9" id="KW-1185">Reference proteome</keyword>
<feature type="transmembrane region" description="Helical" evidence="6">
    <location>
        <begin position="416"/>
        <end position="439"/>
    </location>
</feature>
<gene>
    <name evidence="8" type="ORF">B1806_02840</name>
</gene>
<reference evidence="8 9" key="1">
    <citation type="submission" date="2017-02" db="EMBL/GenBank/DDBJ databases">
        <title>Whole genome sequencing of Metallibacterium scheffleri DSM 24874 (T).</title>
        <authorList>
            <person name="Kumar S."/>
            <person name="Patil P."/>
            <person name="Patil P.B."/>
        </authorList>
    </citation>
    <scope>NUCLEOTIDE SEQUENCE [LARGE SCALE GENOMIC DNA]</scope>
    <source>
        <strain evidence="8 9">DSM 24874</strain>
    </source>
</reference>
<feature type="transmembrane region" description="Helical" evidence="6">
    <location>
        <begin position="705"/>
        <end position="725"/>
    </location>
</feature>
<evidence type="ECO:0000256" key="2">
    <source>
        <dbReference type="ARBA" id="ARBA00022475"/>
    </source>
</evidence>
<evidence type="ECO:0000313" key="8">
    <source>
        <dbReference type="EMBL" id="THD11610.1"/>
    </source>
</evidence>
<evidence type="ECO:0000259" key="7">
    <source>
        <dbReference type="Pfam" id="PF02687"/>
    </source>
</evidence>
<comment type="subcellular location">
    <subcellularLocation>
        <location evidence="1">Cell membrane</location>
        <topology evidence="1">Multi-pass membrane protein</topology>
    </subcellularLocation>
</comment>
<dbReference type="OrthoDB" id="5292592at2"/>
<keyword evidence="3 6" id="KW-0812">Transmembrane</keyword>
<feature type="transmembrane region" description="Helical" evidence="6">
    <location>
        <begin position="254"/>
        <end position="274"/>
    </location>
</feature>
<dbReference type="InterPro" id="IPR003838">
    <property type="entry name" value="ABC3_permease_C"/>
</dbReference>
<feature type="transmembrane region" description="Helical" evidence="6">
    <location>
        <begin position="349"/>
        <end position="371"/>
    </location>
</feature>
<dbReference type="STRING" id="993689.GCA_002077135_02881"/>
<name>A0A4S3KRJ2_9GAMM</name>
<evidence type="ECO:0000256" key="6">
    <source>
        <dbReference type="SAM" id="Phobius"/>
    </source>
</evidence>
<feature type="transmembrane region" description="Helical" evidence="6">
    <location>
        <begin position="746"/>
        <end position="773"/>
    </location>
</feature>
<feature type="domain" description="ABC3 transporter permease C-terminal" evidence="7">
    <location>
        <begin position="707"/>
        <end position="820"/>
    </location>
</feature>
<dbReference type="EMBL" id="MWQO01000009">
    <property type="protein sequence ID" value="THD11610.1"/>
    <property type="molecule type" value="Genomic_DNA"/>
</dbReference>
<keyword evidence="4 6" id="KW-1133">Transmembrane helix</keyword>
<dbReference type="GO" id="GO:0005886">
    <property type="term" value="C:plasma membrane"/>
    <property type="evidence" value="ECO:0007669"/>
    <property type="project" value="UniProtKB-SubCell"/>
</dbReference>
<evidence type="ECO:0000256" key="1">
    <source>
        <dbReference type="ARBA" id="ARBA00004651"/>
    </source>
</evidence>
<organism evidence="8 9">
    <name type="scientific">Metallibacterium scheffleri</name>
    <dbReference type="NCBI Taxonomy" id="993689"/>
    <lineage>
        <taxon>Bacteria</taxon>
        <taxon>Pseudomonadati</taxon>
        <taxon>Pseudomonadota</taxon>
        <taxon>Gammaproteobacteria</taxon>
        <taxon>Lysobacterales</taxon>
        <taxon>Rhodanobacteraceae</taxon>
        <taxon>Metallibacterium</taxon>
    </lineage>
</organism>
<keyword evidence="5 6" id="KW-0472">Membrane</keyword>
<evidence type="ECO:0000256" key="4">
    <source>
        <dbReference type="ARBA" id="ARBA00022989"/>
    </source>
</evidence>
<keyword evidence="2" id="KW-1003">Cell membrane</keyword>
<dbReference type="Proteomes" id="UP000307749">
    <property type="component" value="Unassembled WGS sequence"/>
</dbReference>
<evidence type="ECO:0000256" key="5">
    <source>
        <dbReference type="ARBA" id="ARBA00023136"/>
    </source>
</evidence>
<sequence>MKALPLAWRGLRREWRLPELRTLAAALVLAVAALGAVASLGARVEQALLARAAEMIGGDLGVSTDYRKLPADFSSEAARLGLQQNRSASFPSMAFHGDSSQLLDVLATDPAWPLRGHAQLAADNGRVYDGHGPARGAVYLDQRALDALHLRVGDTLQLGGMQLRIAARLVQMPDGGALFALAPRAVVNLADADAAGLLGAGSRATHRLLLAGTPAQIAVYARWAKAHLPSGARLITPSDVQQRLRFAFDRASTLLRLIALLSALLSGIAIALAARRYALRKIDEVALLRALGAPRRQVLGLLATRLGSIALVALALGVLLALALAALAWHLAQALLPQPAPPLSIAPALGAALAGVAVLLGFALPPLARLASVPPQAVFRRSSGALRWRDRLLYLLPLPVALGLILAQGGGLNLSLGLGLGLVGVGTAAALISAALLTLARHSAAHAHPALRIGLASLARRRGLSLLQSVALSLGLSALLLLAVVTPALLGQWQRELPPDTPNWFALNVQGAQRASFARQVAQAGGTELNMLPLIVGNLSTINGIPIAQRHFADAATRRWAEQTLRLSWSALPPPGNRVVAGHWFSAQPRVAEVSVDRGWAQRFGIKLGDTLGFQVGEHRLDARVTSLREVRWDSFRVNFFLLLDPLHGHSLPHNWLASFYLPAGQATRLQAASRALPNVSLIDVDSLLARVRGIIAQVGAALRWVLGFSLLAGALVLVAALTASARERRHEAALLRTLGADRRQLLLASVAEFAMLGAIAAFTGALGALATGQWLASSVLDLPHFVVPLRPLLLAMLVTVIAVTLLGLAGTRKLLSSSPLRILRQE</sequence>